<dbReference type="RefSeq" id="WP_169541869.1">
    <property type="nucleotide sequence ID" value="NZ_JBIAQY010000013.1"/>
</dbReference>
<comment type="caution">
    <text evidence="2">The sequence shown here is derived from an EMBL/GenBank/DDBJ whole genome shotgun (WGS) entry which is preliminary data.</text>
</comment>
<protein>
    <submittedName>
        <fullName evidence="2">Uncharacterized protein</fullName>
    </submittedName>
</protein>
<organism evidence="2 3">
    <name type="scientific">Nocardia jiangxiensis</name>
    <dbReference type="NCBI Taxonomy" id="282685"/>
    <lineage>
        <taxon>Bacteria</taxon>
        <taxon>Bacillati</taxon>
        <taxon>Actinomycetota</taxon>
        <taxon>Actinomycetes</taxon>
        <taxon>Mycobacteriales</taxon>
        <taxon>Nocardiaceae</taxon>
        <taxon>Nocardia</taxon>
    </lineage>
</organism>
<dbReference type="Proteomes" id="UP001601992">
    <property type="component" value="Unassembled WGS sequence"/>
</dbReference>
<dbReference type="EMBL" id="JBIAQY010000013">
    <property type="protein sequence ID" value="MFF3572404.1"/>
    <property type="molecule type" value="Genomic_DNA"/>
</dbReference>
<evidence type="ECO:0000256" key="1">
    <source>
        <dbReference type="SAM" id="MobiDB-lite"/>
    </source>
</evidence>
<name>A0ABW6SB52_9NOCA</name>
<sequence length="108" mass="10670">MGSDNVVGDGRRARRRGARGAGVVAAVGAPIAGAVAASPSSVAESGSCGRHFVASWLASPTDAVTPVDASGGPAPCRSTIRPSAWSSLPISAGPRYGSIRRTGSVSPR</sequence>
<gene>
    <name evidence="2" type="ORF">ACFYXQ_32000</name>
</gene>
<feature type="region of interest" description="Disordered" evidence="1">
    <location>
        <begin position="1"/>
        <end position="20"/>
    </location>
</feature>
<proteinExistence type="predicted"/>
<accession>A0ABW6SB52</accession>
<evidence type="ECO:0000313" key="3">
    <source>
        <dbReference type="Proteomes" id="UP001601992"/>
    </source>
</evidence>
<evidence type="ECO:0000313" key="2">
    <source>
        <dbReference type="EMBL" id="MFF3572404.1"/>
    </source>
</evidence>
<feature type="region of interest" description="Disordered" evidence="1">
    <location>
        <begin position="67"/>
        <end position="108"/>
    </location>
</feature>
<feature type="compositionally biased region" description="Polar residues" evidence="1">
    <location>
        <begin position="80"/>
        <end position="89"/>
    </location>
</feature>
<keyword evidence="3" id="KW-1185">Reference proteome</keyword>
<reference evidence="2 3" key="1">
    <citation type="submission" date="2024-10" db="EMBL/GenBank/DDBJ databases">
        <title>The Natural Products Discovery Center: Release of the First 8490 Sequenced Strains for Exploring Actinobacteria Biosynthetic Diversity.</title>
        <authorList>
            <person name="Kalkreuter E."/>
            <person name="Kautsar S.A."/>
            <person name="Yang D."/>
            <person name="Bader C.D."/>
            <person name="Teijaro C.N."/>
            <person name="Fluegel L."/>
            <person name="Davis C.M."/>
            <person name="Simpson J.R."/>
            <person name="Lauterbach L."/>
            <person name="Steele A.D."/>
            <person name="Gui C."/>
            <person name="Meng S."/>
            <person name="Li G."/>
            <person name="Viehrig K."/>
            <person name="Ye F."/>
            <person name="Su P."/>
            <person name="Kiefer A.F."/>
            <person name="Nichols A."/>
            <person name="Cepeda A.J."/>
            <person name="Yan W."/>
            <person name="Fan B."/>
            <person name="Jiang Y."/>
            <person name="Adhikari A."/>
            <person name="Zheng C.-J."/>
            <person name="Schuster L."/>
            <person name="Cowan T.M."/>
            <person name="Smanski M.J."/>
            <person name="Chevrette M.G."/>
            <person name="De Carvalho L.P.S."/>
            <person name="Shen B."/>
        </authorList>
    </citation>
    <scope>NUCLEOTIDE SEQUENCE [LARGE SCALE GENOMIC DNA]</scope>
    <source>
        <strain evidence="2 3">NPDC002593</strain>
    </source>
</reference>